<dbReference type="CDD" id="cd04301">
    <property type="entry name" value="NAT_SF"/>
    <property type="match status" value="1"/>
</dbReference>
<feature type="domain" description="N-acetyltransferase" evidence="1">
    <location>
        <begin position="5"/>
        <end position="150"/>
    </location>
</feature>
<dbReference type="Pfam" id="PF00583">
    <property type="entry name" value="Acetyltransf_1"/>
    <property type="match status" value="1"/>
</dbReference>
<evidence type="ECO:0000313" key="2">
    <source>
        <dbReference type="EMBL" id="GAA4447965.1"/>
    </source>
</evidence>
<dbReference type="EMBL" id="BAABHD010000005">
    <property type="protein sequence ID" value="GAA4447965.1"/>
    <property type="molecule type" value="Genomic_DNA"/>
</dbReference>
<dbReference type="InterPro" id="IPR016181">
    <property type="entry name" value="Acyl_CoA_acyltransferase"/>
</dbReference>
<organism evidence="2 3">
    <name type="scientific">Nibrella saemangeumensis</name>
    <dbReference type="NCBI Taxonomy" id="1084526"/>
    <lineage>
        <taxon>Bacteria</taxon>
        <taxon>Pseudomonadati</taxon>
        <taxon>Bacteroidota</taxon>
        <taxon>Cytophagia</taxon>
        <taxon>Cytophagales</taxon>
        <taxon>Spirosomataceae</taxon>
        <taxon>Nibrella</taxon>
    </lineage>
</organism>
<gene>
    <name evidence="2" type="ORF">GCM10023189_05090</name>
</gene>
<dbReference type="InterPro" id="IPR000182">
    <property type="entry name" value="GNAT_dom"/>
</dbReference>
<dbReference type="PROSITE" id="PS51186">
    <property type="entry name" value="GNAT"/>
    <property type="match status" value="1"/>
</dbReference>
<reference evidence="3" key="1">
    <citation type="journal article" date="2019" name="Int. J. Syst. Evol. Microbiol.">
        <title>The Global Catalogue of Microorganisms (GCM) 10K type strain sequencing project: providing services to taxonomists for standard genome sequencing and annotation.</title>
        <authorList>
            <consortium name="The Broad Institute Genomics Platform"/>
            <consortium name="The Broad Institute Genome Sequencing Center for Infectious Disease"/>
            <person name="Wu L."/>
            <person name="Ma J."/>
        </authorList>
    </citation>
    <scope>NUCLEOTIDE SEQUENCE [LARGE SCALE GENOMIC DNA]</scope>
    <source>
        <strain evidence="3">JCM 17927</strain>
    </source>
</reference>
<proteinExistence type="predicted"/>
<evidence type="ECO:0000259" key="1">
    <source>
        <dbReference type="PROSITE" id="PS51186"/>
    </source>
</evidence>
<keyword evidence="3" id="KW-1185">Reference proteome</keyword>
<dbReference type="SUPFAM" id="SSF55729">
    <property type="entry name" value="Acyl-CoA N-acyltransferases (Nat)"/>
    <property type="match status" value="1"/>
</dbReference>
<accession>A0ABP8ME53</accession>
<name>A0ABP8ME53_9BACT</name>
<sequence length="150" mass="17404">MLEWLQIEGLPHEPLFESLLTLHLQVFTDQSREEAVADMTYHAQRGPLLTLLAMDSGVVVGYKMGYERKPAQFYSWLGCVSPDYRGRGIAAELMTRQHDWCRQCGYQTIRTQTMNRWRTMLLLNIRHGFDIIGTLQGHRGLIIVLEKRLV</sequence>
<dbReference type="Gene3D" id="3.40.630.30">
    <property type="match status" value="1"/>
</dbReference>
<dbReference type="Proteomes" id="UP001501175">
    <property type="component" value="Unassembled WGS sequence"/>
</dbReference>
<comment type="caution">
    <text evidence="2">The sequence shown here is derived from an EMBL/GenBank/DDBJ whole genome shotgun (WGS) entry which is preliminary data.</text>
</comment>
<protein>
    <recommendedName>
        <fullName evidence="1">N-acetyltransferase domain-containing protein</fullName>
    </recommendedName>
</protein>
<evidence type="ECO:0000313" key="3">
    <source>
        <dbReference type="Proteomes" id="UP001501175"/>
    </source>
</evidence>